<accession>A0A1W2MZG9</accession>
<evidence type="ECO:0000313" key="5">
    <source>
        <dbReference type="EMBL" id="PBN67230.1"/>
    </source>
</evidence>
<name>A0A1Q6B214_ECOLX</name>
<evidence type="ECO:0000313" key="2">
    <source>
        <dbReference type="EMBL" id="OWW56698.1"/>
    </source>
</evidence>
<protein>
    <submittedName>
        <fullName evidence="6">Transcriptional regulator</fullName>
    </submittedName>
</protein>
<dbReference type="AlphaFoldDB" id="A0A1Q6B214"/>
<reference evidence="5" key="4">
    <citation type="submission" date="2017-03" db="EMBL/GenBank/DDBJ databases">
        <title>The mobilome is the main driver of stx2-positive O26:H11 Escherichia coli strains evolution.</title>
        <authorList>
            <person name="Delannoy S."/>
            <person name="Mariani-Kurkdjian P."/>
            <person name="Webb H.E."/>
            <person name="Bonacorsi S."/>
            <person name="Fach P."/>
        </authorList>
    </citation>
    <scope>NUCLEOTIDE SEQUENCE</scope>
    <source>
        <strain evidence="5">34870</strain>
    </source>
</reference>
<organism evidence="6 12">
    <name type="scientific">Escherichia coli</name>
    <dbReference type="NCBI Taxonomy" id="562"/>
    <lineage>
        <taxon>Bacteria</taxon>
        <taxon>Pseudomonadati</taxon>
        <taxon>Pseudomonadota</taxon>
        <taxon>Gammaproteobacteria</taxon>
        <taxon>Enterobacterales</taxon>
        <taxon>Enterobacteriaceae</taxon>
        <taxon>Escherichia</taxon>
    </lineage>
</organism>
<dbReference type="EMBL" id="LDXE02000010">
    <property type="protein sequence ID" value="PBN67230.1"/>
    <property type="molecule type" value="Genomic_DNA"/>
</dbReference>
<evidence type="ECO:0000313" key="3">
    <source>
        <dbReference type="EMBL" id="OZP00938.1"/>
    </source>
</evidence>
<comment type="caution">
    <text evidence="6">The sequence shown here is derived from an EMBL/GenBank/DDBJ whole genome shotgun (WGS) entry which is preliminary data.</text>
</comment>
<dbReference type="EMBL" id="LRKC01000110">
    <property type="protein sequence ID" value="OKV13851.1"/>
    <property type="molecule type" value="Genomic_DNA"/>
</dbReference>
<dbReference type="EMBL" id="NNAK01000078">
    <property type="protein sequence ID" value="OZP00938.1"/>
    <property type="molecule type" value="Genomic_DNA"/>
</dbReference>
<evidence type="ECO:0000313" key="8">
    <source>
        <dbReference type="Proteomes" id="UP000185794"/>
    </source>
</evidence>
<reference evidence="1 8" key="3">
    <citation type="journal article" date="2017" name="Front. Cell. Infect. Microbiol.">
        <title>Chaperone-usher pili loci of human colonization factor-negative enterotoxigenic Escherichia coli.</title>
        <authorList>
            <person name="Del Canto F."/>
            <person name="Vidal R."/>
            <person name="Stine O.C."/>
            <person name="Pop M."/>
        </authorList>
    </citation>
    <scope>NUCLEOTIDE SEQUENCE [LARGE SCALE GENOMIC DNA]</scope>
    <source>
        <strain evidence="1 8">700324</strain>
    </source>
</reference>
<evidence type="ECO:0000313" key="11">
    <source>
        <dbReference type="Proteomes" id="UP000264870"/>
    </source>
</evidence>
<gene>
    <name evidence="5" type="ORF">ABE91_029070</name>
    <name evidence="1" type="ORF">AWP47_07185</name>
    <name evidence="4" type="ORF">BTQ06_03845</name>
    <name evidence="2" type="ORF">CCS08_03635</name>
    <name evidence="3" type="ORF">CG702_22780</name>
    <name evidence="6" type="ORF">CIG67_10305</name>
</gene>
<sequence>MHYHADRCITRCHGNACTVNYAGLRSVPT</sequence>
<proteinExistence type="predicted"/>
<reference evidence="3 11" key="6">
    <citation type="submission" date="2017-07" db="EMBL/GenBank/DDBJ databases">
        <authorList>
            <person name="Zhi S."/>
            <person name="Banting G."/>
            <person name="Neumann N."/>
        </authorList>
    </citation>
    <scope>NUCLEOTIDE SEQUENCE [LARGE SCALE GENOMIC DNA]</scope>
    <source>
        <strain evidence="3 11">WW41</strain>
    </source>
</reference>
<dbReference type="EMBL" id="MRVZ01000008">
    <property type="protein sequence ID" value="PAU26178.1"/>
    <property type="molecule type" value="Genomic_DNA"/>
</dbReference>
<evidence type="ECO:0000313" key="6">
    <source>
        <dbReference type="EMBL" id="RVE13739.1"/>
    </source>
</evidence>
<evidence type="ECO:0000313" key="10">
    <source>
        <dbReference type="Proteomes" id="UP000218543"/>
    </source>
</evidence>
<dbReference type="EMBL" id="NPIM01000121">
    <property type="protein sequence ID" value="RVE13739.1"/>
    <property type="molecule type" value="Genomic_DNA"/>
</dbReference>
<accession>A0A1Q6B214</accession>
<dbReference type="Proteomes" id="UP000036331">
    <property type="component" value="Unassembled WGS sequence"/>
</dbReference>
<dbReference type="Proteomes" id="UP000288459">
    <property type="component" value="Unassembled WGS sequence"/>
</dbReference>
<dbReference type="Proteomes" id="UP000218543">
    <property type="component" value="Unassembled WGS sequence"/>
</dbReference>
<reference evidence="5 7" key="1">
    <citation type="journal article" date="2015" name="Genome Announc.">
        <title>Draft Genome Sequences of Human-Pathogenic Escherichia coli O26:H11 Strains Carrying the stx2 Gene Only and Circulating in France.</title>
        <authorList>
            <person name="Delannoy S."/>
            <person name="Mariani-Kurkdjian P."/>
            <person name="Bonacorsi S."/>
            <person name="Liguori S."/>
            <person name="Ison S.A."/>
            <person name="Fach P."/>
        </authorList>
    </citation>
    <scope>NUCLEOTIDE SEQUENCE [LARGE SCALE GENOMIC DNA]</scope>
    <source>
        <strain evidence="5 7">34870</strain>
    </source>
</reference>
<evidence type="ECO:0000313" key="4">
    <source>
        <dbReference type="EMBL" id="PAU26178.1"/>
    </source>
</evidence>
<dbReference type="Proteomes" id="UP000264870">
    <property type="component" value="Unassembled WGS sequence"/>
</dbReference>
<reference evidence="6 12" key="7">
    <citation type="submission" date="2017-08" db="EMBL/GenBank/DDBJ databases">
        <title>Sequencing of Escherichia coli CCPM 6219.</title>
        <authorList>
            <person name="Liu S.-L."/>
            <person name="Zhou Y.-J."/>
            <person name="Zhao M.-F."/>
        </authorList>
    </citation>
    <scope>NUCLEOTIDE SEQUENCE [LARGE SCALE GENOMIC DNA]</scope>
    <source>
        <strain evidence="6 12">CCPM 6219</strain>
    </source>
</reference>
<dbReference type="Proteomes" id="UP000185794">
    <property type="component" value="Unassembled WGS sequence"/>
</dbReference>
<evidence type="ECO:0000313" key="1">
    <source>
        <dbReference type="EMBL" id="OKV13851.1"/>
    </source>
</evidence>
<evidence type="ECO:0000313" key="7">
    <source>
        <dbReference type="Proteomes" id="UP000036331"/>
    </source>
</evidence>
<reference evidence="4 10" key="2">
    <citation type="submission" date="2016-12" db="EMBL/GenBank/DDBJ databases">
        <title>Real-Time Genomic Investigation Underlying the Public Health Response to a Shiga Toxin-Producing Escherichia Coli O26:H11 Outbreak in a Nursery.</title>
        <authorList>
            <person name="Ferdous M."/>
            <person name="Moran-Gilad J."/>
            <person name="Rossen J.W."/>
            <person name="Gdalevich M."/>
        </authorList>
    </citation>
    <scope>NUCLEOTIDE SEQUENCE [LARGE SCALE GENOMIC DNA]</scope>
    <source>
        <strain evidence="4 10">STEC 514-2</strain>
    </source>
</reference>
<dbReference type="EMBL" id="NHTF01000010">
    <property type="protein sequence ID" value="OWW56698.1"/>
    <property type="molecule type" value="Genomic_DNA"/>
</dbReference>
<dbReference type="Proteomes" id="UP000197270">
    <property type="component" value="Unassembled WGS sequence"/>
</dbReference>
<evidence type="ECO:0000313" key="9">
    <source>
        <dbReference type="Proteomes" id="UP000197270"/>
    </source>
</evidence>
<evidence type="ECO:0000313" key="12">
    <source>
        <dbReference type="Proteomes" id="UP000288459"/>
    </source>
</evidence>
<reference evidence="2 9" key="5">
    <citation type="submission" date="2017-05" db="EMBL/GenBank/DDBJ databases">
        <title>Sequencing of Escherichia coli that cause persistent and transient Mastitis.</title>
        <authorList>
            <person name="Thacker T.C."/>
            <person name="Lippolis J.D."/>
            <person name="Brunelle B.W."/>
            <person name="Casey T.A."/>
            <person name="Reinhardt T.A."/>
            <person name="Sacco R.E."/>
            <person name="Holman D.B."/>
        </authorList>
    </citation>
    <scope>NUCLEOTIDE SEQUENCE [LARGE SCALE GENOMIC DNA]</scope>
    <source>
        <strain evidence="2 9">ECA-B</strain>
    </source>
</reference>